<feature type="compositionally biased region" description="Acidic residues" evidence="1">
    <location>
        <begin position="187"/>
        <end position="200"/>
    </location>
</feature>
<keyword evidence="3" id="KW-1185">Reference proteome</keyword>
<dbReference type="STRING" id="196109.A0A136ILD0"/>
<dbReference type="InterPro" id="IPR037217">
    <property type="entry name" value="Trp/Indoleamine_2_3_dOase-like"/>
</dbReference>
<name>A0A136ILD0_9PEZI</name>
<protein>
    <submittedName>
        <fullName evidence="2">Uncharacterized protein</fullName>
    </submittedName>
</protein>
<dbReference type="EMBL" id="KQ964277">
    <property type="protein sequence ID" value="KXJ85664.1"/>
    <property type="molecule type" value="Genomic_DNA"/>
</dbReference>
<dbReference type="OrthoDB" id="659at2759"/>
<sequence length="240" mass="27025">MDAYKDSLRRLASVACVILRRPAHGLRHLMKFYYGRAAVFYVKTFQVAWLTDRPMNPEFEILLEAGVDKNSWDDLTQEEKDAAWAIVMAFEHERIMTPPQCFPIASSTPMVPLLDAFLQVPMPENPLTAILREFEGYRAAPHRQFLEDVTRRCGGGAGSAREFRLAFGDALSRSAADGSTPTRKGEENEDDDDDDGDSDGDNGRRLFGTTSENIMDAVTRQREALQRERDKMGSRGEEEG</sequence>
<dbReference type="GO" id="GO:0020037">
    <property type="term" value="F:heme binding"/>
    <property type="evidence" value="ECO:0007669"/>
    <property type="project" value="InterPro"/>
</dbReference>
<dbReference type="InParanoid" id="A0A136ILD0"/>
<dbReference type="Gene3D" id="1.20.58.480">
    <property type="match status" value="1"/>
</dbReference>
<accession>A0A136ILD0</accession>
<organism evidence="2 3">
    <name type="scientific">Microdochium bolleyi</name>
    <dbReference type="NCBI Taxonomy" id="196109"/>
    <lineage>
        <taxon>Eukaryota</taxon>
        <taxon>Fungi</taxon>
        <taxon>Dikarya</taxon>
        <taxon>Ascomycota</taxon>
        <taxon>Pezizomycotina</taxon>
        <taxon>Sordariomycetes</taxon>
        <taxon>Xylariomycetidae</taxon>
        <taxon>Xylariales</taxon>
        <taxon>Microdochiaceae</taxon>
        <taxon>Microdochium</taxon>
    </lineage>
</organism>
<dbReference type="AlphaFoldDB" id="A0A136ILD0"/>
<dbReference type="SUPFAM" id="SSF140959">
    <property type="entry name" value="Indolic compounds 2,3-dioxygenase-like"/>
    <property type="match status" value="1"/>
</dbReference>
<evidence type="ECO:0000313" key="3">
    <source>
        <dbReference type="Proteomes" id="UP000070501"/>
    </source>
</evidence>
<dbReference type="GO" id="GO:0019441">
    <property type="term" value="P:L-tryptophan catabolic process to kynurenine"/>
    <property type="evidence" value="ECO:0007669"/>
    <property type="project" value="InterPro"/>
</dbReference>
<evidence type="ECO:0000313" key="2">
    <source>
        <dbReference type="EMBL" id="KXJ85664.1"/>
    </source>
</evidence>
<gene>
    <name evidence="2" type="ORF">Micbo1qcDRAFT_180643</name>
</gene>
<reference evidence="3" key="1">
    <citation type="submission" date="2016-02" db="EMBL/GenBank/DDBJ databases">
        <title>Draft genome sequence of Microdochium bolleyi, a fungal endophyte of beachgrass.</title>
        <authorList>
            <consortium name="DOE Joint Genome Institute"/>
            <person name="David A.S."/>
            <person name="May G."/>
            <person name="Haridas S."/>
            <person name="Lim J."/>
            <person name="Wang M."/>
            <person name="Labutti K."/>
            <person name="Lipzen A."/>
            <person name="Barry K."/>
            <person name="Grigoriev I.V."/>
        </authorList>
    </citation>
    <scope>NUCLEOTIDE SEQUENCE [LARGE SCALE GENOMIC DNA]</scope>
    <source>
        <strain evidence="3">J235TASD1</strain>
    </source>
</reference>
<dbReference type="Proteomes" id="UP000070501">
    <property type="component" value="Unassembled WGS sequence"/>
</dbReference>
<feature type="region of interest" description="Disordered" evidence="1">
    <location>
        <begin position="172"/>
        <end position="240"/>
    </location>
</feature>
<feature type="compositionally biased region" description="Basic and acidic residues" evidence="1">
    <location>
        <begin position="219"/>
        <end position="240"/>
    </location>
</feature>
<proteinExistence type="predicted"/>
<dbReference type="GO" id="GO:0046872">
    <property type="term" value="F:metal ion binding"/>
    <property type="evidence" value="ECO:0007669"/>
    <property type="project" value="InterPro"/>
</dbReference>
<evidence type="ECO:0000256" key="1">
    <source>
        <dbReference type="SAM" id="MobiDB-lite"/>
    </source>
</evidence>